<dbReference type="PANTHER" id="PTHR47633">
    <property type="entry name" value="IMMUNOGLOBULIN"/>
    <property type="match status" value="1"/>
</dbReference>
<dbReference type="InterPro" id="IPR007110">
    <property type="entry name" value="Ig-like_dom"/>
</dbReference>
<dbReference type="SUPFAM" id="SSF48726">
    <property type="entry name" value="Immunoglobulin"/>
    <property type="match status" value="1"/>
</dbReference>
<evidence type="ECO:0000259" key="1">
    <source>
        <dbReference type="PROSITE" id="PS50835"/>
    </source>
</evidence>
<dbReference type="Gene3D" id="2.60.40.10">
    <property type="entry name" value="Immunoglobulins"/>
    <property type="match status" value="1"/>
</dbReference>
<dbReference type="STRING" id="409849.ENSPMGP00000014512"/>
<dbReference type="AlphaFoldDB" id="A0A3B4ABQ4"/>
<protein>
    <recommendedName>
        <fullName evidence="1">Ig-like domain-containing protein</fullName>
    </recommendedName>
</protein>
<proteinExistence type="predicted"/>
<dbReference type="InterPro" id="IPR013783">
    <property type="entry name" value="Ig-like_fold"/>
</dbReference>
<reference evidence="2" key="2">
    <citation type="submission" date="2025-09" db="UniProtKB">
        <authorList>
            <consortium name="Ensembl"/>
        </authorList>
    </citation>
    <scope>IDENTIFICATION</scope>
</reference>
<keyword evidence="3" id="KW-1185">Reference proteome</keyword>
<dbReference type="Pfam" id="PF07679">
    <property type="entry name" value="I-set"/>
    <property type="match status" value="1"/>
</dbReference>
<sequence length="181" mass="20468">LAKGRSATVWKQGASARLQCSVKGSPELKVLWFCNDSELRPSNRISMSLKEGVATLEIQQVALSDSGTYSCEVQNDSGSELCSTKVTVKETCAKQRETCAKQRETCAKQRETCAKQRDMCKTERDMCKTERDVCKTGKHVQNRERHVQNRERCAKQRAQKMNECKRESCAAEVNKRLKAQT</sequence>
<dbReference type="InterPro" id="IPR036179">
    <property type="entry name" value="Ig-like_dom_sf"/>
</dbReference>
<feature type="domain" description="Ig-like" evidence="1">
    <location>
        <begin position="1"/>
        <end position="87"/>
    </location>
</feature>
<name>A0A3B4ABQ4_9GOBI</name>
<dbReference type="PROSITE" id="PS50835">
    <property type="entry name" value="IG_LIKE"/>
    <property type="match status" value="1"/>
</dbReference>
<dbReference type="SMART" id="SM00409">
    <property type="entry name" value="IG"/>
    <property type="match status" value="1"/>
</dbReference>
<dbReference type="FunFam" id="2.60.40.10:FF:000022">
    <property type="entry name" value="Cardiac titin"/>
    <property type="match status" value="1"/>
</dbReference>
<dbReference type="InterPro" id="IPR003598">
    <property type="entry name" value="Ig_sub2"/>
</dbReference>
<organism evidence="2 3">
    <name type="scientific">Periophthalmus magnuspinnatus</name>
    <dbReference type="NCBI Taxonomy" id="409849"/>
    <lineage>
        <taxon>Eukaryota</taxon>
        <taxon>Metazoa</taxon>
        <taxon>Chordata</taxon>
        <taxon>Craniata</taxon>
        <taxon>Vertebrata</taxon>
        <taxon>Euteleostomi</taxon>
        <taxon>Actinopterygii</taxon>
        <taxon>Neopterygii</taxon>
        <taxon>Teleostei</taxon>
        <taxon>Neoteleostei</taxon>
        <taxon>Acanthomorphata</taxon>
        <taxon>Gobiaria</taxon>
        <taxon>Gobiiformes</taxon>
        <taxon>Gobioidei</taxon>
        <taxon>Gobiidae</taxon>
        <taxon>Oxudercinae</taxon>
        <taxon>Periophthalmus</taxon>
    </lineage>
</organism>
<accession>A0A3B4ABQ4</accession>
<reference evidence="2" key="1">
    <citation type="submission" date="2025-08" db="UniProtKB">
        <authorList>
            <consortium name="Ensembl"/>
        </authorList>
    </citation>
    <scope>IDENTIFICATION</scope>
</reference>
<dbReference type="Proteomes" id="UP000261520">
    <property type="component" value="Unplaced"/>
</dbReference>
<evidence type="ECO:0000313" key="2">
    <source>
        <dbReference type="Ensembl" id="ENSPMGP00000014512.1"/>
    </source>
</evidence>
<dbReference type="Ensembl" id="ENSPMGT00000015480.1">
    <property type="protein sequence ID" value="ENSPMGP00000014512.1"/>
    <property type="gene ID" value="ENSPMGG00000011893.1"/>
</dbReference>
<evidence type="ECO:0000313" key="3">
    <source>
        <dbReference type="Proteomes" id="UP000261520"/>
    </source>
</evidence>
<dbReference type="InterPro" id="IPR013098">
    <property type="entry name" value="Ig_I-set"/>
</dbReference>
<dbReference type="SMART" id="SM00408">
    <property type="entry name" value="IGc2"/>
    <property type="match status" value="1"/>
</dbReference>
<dbReference type="CDD" id="cd00096">
    <property type="entry name" value="Ig"/>
    <property type="match status" value="1"/>
</dbReference>
<dbReference type="InterPro" id="IPR003599">
    <property type="entry name" value="Ig_sub"/>
</dbReference>